<evidence type="ECO:0000256" key="1">
    <source>
        <dbReference type="SAM" id="MobiDB-lite"/>
    </source>
</evidence>
<accession>A0A5E7ARN6</accession>
<keyword evidence="2" id="KW-0732">Signal</keyword>
<dbReference type="EMBL" id="CABVHY010000004">
    <property type="protein sequence ID" value="VVN79434.1"/>
    <property type="molecule type" value="Genomic_DNA"/>
</dbReference>
<gene>
    <name evidence="3" type="ORF">PS723_00963</name>
</gene>
<proteinExistence type="predicted"/>
<protein>
    <submittedName>
        <fullName evidence="3">Uncharacterized protein</fullName>
    </submittedName>
</protein>
<reference evidence="3 4" key="1">
    <citation type="submission" date="2019-09" db="EMBL/GenBank/DDBJ databases">
        <authorList>
            <person name="Chandra G."/>
            <person name="Truman W A."/>
        </authorList>
    </citation>
    <scope>NUCLEOTIDE SEQUENCE [LARGE SCALE GENOMIC DNA]</scope>
    <source>
        <strain evidence="3">PS723</strain>
    </source>
</reference>
<organism evidence="3 4">
    <name type="scientific">Pseudomonas fluorescens</name>
    <dbReference type="NCBI Taxonomy" id="294"/>
    <lineage>
        <taxon>Bacteria</taxon>
        <taxon>Pseudomonadati</taxon>
        <taxon>Pseudomonadota</taxon>
        <taxon>Gammaproteobacteria</taxon>
        <taxon>Pseudomonadales</taxon>
        <taxon>Pseudomonadaceae</taxon>
        <taxon>Pseudomonas</taxon>
    </lineage>
</organism>
<feature type="region of interest" description="Disordered" evidence="1">
    <location>
        <begin position="23"/>
        <end position="77"/>
    </location>
</feature>
<evidence type="ECO:0000256" key="2">
    <source>
        <dbReference type="SAM" id="SignalP"/>
    </source>
</evidence>
<feature type="signal peptide" evidence="2">
    <location>
        <begin position="1"/>
        <end position="22"/>
    </location>
</feature>
<dbReference type="Proteomes" id="UP000379480">
    <property type="component" value="Unassembled WGS sequence"/>
</dbReference>
<dbReference type="OrthoDB" id="7032527at2"/>
<dbReference type="RefSeq" id="WP_150802546.1">
    <property type="nucleotide sequence ID" value="NZ_CABVHY010000004.1"/>
</dbReference>
<feature type="compositionally biased region" description="Polar residues" evidence="1">
    <location>
        <begin position="29"/>
        <end position="46"/>
    </location>
</feature>
<name>A0A5E7ARN6_PSEFL</name>
<evidence type="ECO:0000313" key="3">
    <source>
        <dbReference type="EMBL" id="VVN79434.1"/>
    </source>
</evidence>
<dbReference type="AlphaFoldDB" id="A0A5E7ARN6"/>
<evidence type="ECO:0000313" key="4">
    <source>
        <dbReference type="Proteomes" id="UP000379480"/>
    </source>
</evidence>
<sequence length="134" mass="14703" precursor="true">MHTSLKWILTTLLVSSPLMVSAADEKNPEQTPTTSAQTSEAATPVQSKAMAEQMQKMQTAHDKVAAAKTPAERQAAMQESIETMKDSMTLMHKNCHGMGMGMSSNKDGMGMGMMDMMMKMMDQQSSMMKMPMSE</sequence>
<feature type="chain" id="PRO_5023151090" evidence="2">
    <location>
        <begin position="23"/>
        <end position="134"/>
    </location>
</feature>